<comment type="caution">
    <text evidence="2">The sequence shown here is derived from an EMBL/GenBank/DDBJ whole genome shotgun (WGS) entry which is preliminary data.</text>
</comment>
<dbReference type="PROSITE" id="PS52016">
    <property type="entry name" value="TONB_DEPENDENT_REC_3"/>
    <property type="match status" value="1"/>
</dbReference>
<protein>
    <submittedName>
        <fullName evidence="2">TonB-dependent receptor</fullName>
    </submittedName>
</protein>
<keyword evidence="2" id="KW-0675">Receptor</keyword>
<reference evidence="2" key="2">
    <citation type="journal article" date="2014" name="ISME J.">
        <title>Microbial stratification in low pH oxic and suboxic macroscopic growths along an acid mine drainage.</title>
        <authorList>
            <person name="Mendez-Garcia C."/>
            <person name="Mesa V."/>
            <person name="Sprenger R.R."/>
            <person name="Richter M."/>
            <person name="Diez M.S."/>
            <person name="Solano J."/>
            <person name="Bargiela R."/>
            <person name="Golyshina O.V."/>
            <person name="Manteca A."/>
            <person name="Ramos J.L."/>
            <person name="Gallego J.R."/>
            <person name="Llorente I."/>
            <person name="Martins Dos Santos V.A."/>
            <person name="Jensen O.N."/>
            <person name="Pelaez A.I."/>
            <person name="Sanchez J."/>
            <person name="Ferrer M."/>
        </authorList>
    </citation>
    <scope>NUCLEOTIDE SEQUENCE</scope>
</reference>
<feature type="domain" description="TonB-dependent receptor plug" evidence="1">
    <location>
        <begin position="74"/>
        <end position="154"/>
    </location>
</feature>
<organism evidence="2">
    <name type="scientific">mine drainage metagenome</name>
    <dbReference type="NCBI Taxonomy" id="410659"/>
    <lineage>
        <taxon>unclassified sequences</taxon>
        <taxon>metagenomes</taxon>
        <taxon>ecological metagenomes</taxon>
    </lineage>
</organism>
<evidence type="ECO:0000313" key="2">
    <source>
        <dbReference type="EMBL" id="EQD52873.1"/>
    </source>
</evidence>
<dbReference type="EMBL" id="AUZX01009143">
    <property type="protein sequence ID" value="EQD52873.1"/>
    <property type="molecule type" value="Genomic_DNA"/>
</dbReference>
<dbReference type="InterPro" id="IPR012910">
    <property type="entry name" value="Plug_dom"/>
</dbReference>
<dbReference type="Pfam" id="PF07715">
    <property type="entry name" value="Plug"/>
    <property type="match status" value="1"/>
</dbReference>
<evidence type="ECO:0000259" key="1">
    <source>
        <dbReference type="Pfam" id="PF07715"/>
    </source>
</evidence>
<name>T1A7P7_9ZZZZ</name>
<dbReference type="InterPro" id="IPR039426">
    <property type="entry name" value="TonB-dep_rcpt-like"/>
</dbReference>
<dbReference type="Gene3D" id="2.170.130.10">
    <property type="entry name" value="TonB-dependent receptor, plug domain"/>
    <property type="match status" value="1"/>
</dbReference>
<accession>T1A7P7</accession>
<reference evidence="2" key="1">
    <citation type="submission" date="2013-08" db="EMBL/GenBank/DDBJ databases">
        <authorList>
            <person name="Mendez C."/>
            <person name="Richter M."/>
            <person name="Ferrer M."/>
            <person name="Sanchez J."/>
        </authorList>
    </citation>
    <scope>NUCLEOTIDE SEQUENCE</scope>
</reference>
<dbReference type="SUPFAM" id="SSF56935">
    <property type="entry name" value="Porins"/>
    <property type="match status" value="1"/>
</dbReference>
<dbReference type="AlphaFoldDB" id="T1A7P7"/>
<gene>
    <name evidence="2" type="ORF">B1A_12574</name>
</gene>
<dbReference type="InterPro" id="IPR037066">
    <property type="entry name" value="Plug_dom_sf"/>
</dbReference>
<sequence length="161" mass="16173">VADRRPEYAVGSPRRIIIAVLLALACVPIVVLAQGAPPSSGIASASSVVTLGVVSVTAKPLNTLTELPSKKHVFESTQSVKVIGKKQMAVAGPAGGAAQALAVAPGVNTMSDGQTGAARASISINGMKTGWGNIAGNANDGTVMVTFDGVPMVDPAYGVWH</sequence>
<proteinExistence type="predicted"/>
<feature type="non-terminal residue" evidence="2">
    <location>
        <position position="161"/>
    </location>
</feature>
<feature type="non-terminal residue" evidence="2">
    <location>
        <position position="1"/>
    </location>
</feature>